<comment type="similarity">
    <text evidence="1">Belongs to the CapA family.</text>
</comment>
<dbReference type="InterPro" id="IPR019079">
    <property type="entry name" value="Capsule_synth_CapA"/>
</dbReference>
<dbReference type="PROSITE" id="PS51257">
    <property type="entry name" value="PROKAR_LIPOPROTEIN"/>
    <property type="match status" value="1"/>
</dbReference>
<dbReference type="InterPro" id="IPR029052">
    <property type="entry name" value="Metallo-depent_PP-like"/>
</dbReference>
<evidence type="ECO:0000313" key="3">
    <source>
        <dbReference type="EMBL" id="SMX55259.1"/>
    </source>
</evidence>
<dbReference type="PANTHER" id="PTHR33393">
    <property type="entry name" value="POLYGLUTAMINE SYNTHESIS ACCESSORY PROTEIN RV0574C-RELATED"/>
    <property type="match status" value="1"/>
</dbReference>
<dbReference type="InterPro" id="IPR052169">
    <property type="entry name" value="CW_Biosynth-Accessory"/>
</dbReference>
<proteinExistence type="inferred from homology"/>
<feature type="domain" description="Capsule synthesis protein CapA" evidence="2">
    <location>
        <begin position="265"/>
        <end position="510"/>
    </location>
</feature>
<dbReference type="Pfam" id="PF09587">
    <property type="entry name" value="PGA_cap"/>
    <property type="match status" value="1"/>
</dbReference>
<dbReference type="PANTHER" id="PTHR33393:SF13">
    <property type="entry name" value="PGA BIOSYNTHESIS PROTEIN CAPA"/>
    <property type="match status" value="1"/>
</dbReference>
<evidence type="ECO:0000259" key="2">
    <source>
        <dbReference type="SMART" id="SM00854"/>
    </source>
</evidence>
<sequence length="579" mass="64372">MYSVSTKIIQISLVVTLSLLLISACVSEPVFNELPPDPTPLLPTFGNPPTATPTQDPTATPAPLTLYLSEKLPSELIALDAISGVVISADPTASLWFGPAVEAPSGEVLQTSALVFALAAPFPTLLDDISLDELQAYWLGMTVGRLDAVTRLYVPELLFQVLVERWGTPGEARIQSFQEPPEIAALWEDNAWMLLPFEELNPQLKVIQVDGSSPLFKDFDPESYPFTLQFQLVHKVQAASIPADVLESLLSAVQPGNRDPEMLTTLVMTGVTALVRATAYRMEMYGVTYPGEKVRHWLTEADLTHISNEVSFYEDCPFPDPTSERLLFCSDPKYLELFKEIGVDIIELTGNHNNDSLIVYGVDVVPFTLDLYDEHGMHYFGGGRNLAEAKTPLLITHNGNKLAFIGCNAFGPDFAWATDAGGGSAPCEDYQWMAAEISRLRDEGYLPIATFQYFEDYYDFAADHHKRDFGIMADAGAVIVNGSQSHRPKAMTFSGDAFIHYGLGNLFFDQNWYVDMYGNVIVQTSWEFIQRHTFYAGRHLSVELLTAKLIDYAQPRPMTEEERALFLTEIFTASGWDVR</sequence>
<dbReference type="KEGG" id="abat:CFX1CAM_2194"/>
<dbReference type="SUPFAM" id="SSF56300">
    <property type="entry name" value="Metallo-dependent phosphatases"/>
    <property type="match status" value="1"/>
</dbReference>
<organism evidence="3 4">
    <name type="scientific">Candidatus Brevifilum fermentans</name>
    <dbReference type="NCBI Taxonomy" id="1986204"/>
    <lineage>
        <taxon>Bacteria</taxon>
        <taxon>Bacillati</taxon>
        <taxon>Chloroflexota</taxon>
        <taxon>Anaerolineae</taxon>
        <taxon>Anaerolineales</taxon>
        <taxon>Anaerolineaceae</taxon>
        <taxon>Candidatus Brevifilum</taxon>
    </lineage>
</organism>
<gene>
    <name evidence="3" type="ORF">CFX1CAM_2194</name>
</gene>
<evidence type="ECO:0000256" key="1">
    <source>
        <dbReference type="ARBA" id="ARBA00005662"/>
    </source>
</evidence>
<dbReference type="RefSeq" id="WP_087863061.1">
    <property type="nucleotide sequence ID" value="NZ_LT859958.1"/>
</dbReference>
<dbReference type="EMBL" id="LT859958">
    <property type="protein sequence ID" value="SMX55259.1"/>
    <property type="molecule type" value="Genomic_DNA"/>
</dbReference>
<dbReference type="Proteomes" id="UP000195514">
    <property type="component" value="Chromosome I"/>
</dbReference>
<reference evidence="4" key="1">
    <citation type="submission" date="2017-05" db="EMBL/GenBank/DDBJ databases">
        <authorList>
            <person name="Kirkegaard R."/>
            <person name="Mcilroy J S."/>
        </authorList>
    </citation>
    <scope>NUCLEOTIDE SEQUENCE [LARGE SCALE GENOMIC DNA]</scope>
</reference>
<protein>
    <recommendedName>
        <fullName evidence="2">Capsule synthesis protein CapA domain-containing protein</fullName>
    </recommendedName>
</protein>
<keyword evidence="4" id="KW-1185">Reference proteome</keyword>
<name>A0A1Y6K9K7_9CHLR</name>
<evidence type="ECO:0000313" key="4">
    <source>
        <dbReference type="Proteomes" id="UP000195514"/>
    </source>
</evidence>
<dbReference type="OrthoDB" id="150244at2"/>
<dbReference type="SMART" id="SM00854">
    <property type="entry name" value="PGA_cap"/>
    <property type="match status" value="1"/>
</dbReference>
<accession>A0A1Y6K9K7</accession>
<dbReference type="AlphaFoldDB" id="A0A1Y6K9K7"/>